<feature type="region of interest" description="Disordered" evidence="1">
    <location>
        <begin position="64"/>
        <end position="94"/>
    </location>
</feature>
<feature type="compositionally biased region" description="Basic residues" evidence="1">
    <location>
        <begin position="84"/>
        <end position="94"/>
    </location>
</feature>
<keyword evidence="2" id="KW-1133">Transmembrane helix</keyword>
<name>A0ABQ2XWY7_9ACTN</name>
<sequence length="94" mass="10419">MSSRWYWWNLIEWSSVALATVIGTVTNPKLIAPLQMFRGMTDLRGYPEQHQAMRAMAAAHVLHGALGEKSSSGPGQPQRDSQKHNRAAGRIPHA</sequence>
<accession>A0ABQ2XWY7</accession>
<keyword evidence="4" id="KW-1185">Reference proteome</keyword>
<dbReference type="Proteomes" id="UP000617743">
    <property type="component" value="Unassembled WGS sequence"/>
</dbReference>
<keyword evidence="2" id="KW-0812">Transmembrane</keyword>
<evidence type="ECO:0000256" key="2">
    <source>
        <dbReference type="SAM" id="Phobius"/>
    </source>
</evidence>
<comment type="caution">
    <text evidence="3">The sequence shown here is derived from an EMBL/GenBank/DDBJ whole genome shotgun (WGS) entry which is preliminary data.</text>
</comment>
<dbReference type="EMBL" id="BMWC01000026">
    <property type="protein sequence ID" value="GGX36476.1"/>
    <property type="molecule type" value="Genomic_DNA"/>
</dbReference>
<feature type="compositionally biased region" description="Polar residues" evidence="1">
    <location>
        <begin position="69"/>
        <end position="79"/>
    </location>
</feature>
<evidence type="ECO:0000313" key="4">
    <source>
        <dbReference type="Proteomes" id="UP000617743"/>
    </source>
</evidence>
<evidence type="ECO:0000256" key="1">
    <source>
        <dbReference type="SAM" id="MobiDB-lite"/>
    </source>
</evidence>
<protein>
    <submittedName>
        <fullName evidence="3">Uncharacterized protein</fullName>
    </submittedName>
</protein>
<evidence type="ECO:0000313" key="3">
    <source>
        <dbReference type="EMBL" id="GGX36476.1"/>
    </source>
</evidence>
<gene>
    <name evidence="3" type="ORF">GCM10010383_78230</name>
</gene>
<proteinExistence type="predicted"/>
<keyword evidence="2" id="KW-0472">Membrane</keyword>
<organism evidence="3 4">
    <name type="scientific">Streptomyces lomondensis</name>
    <dbReference type="NCBI Taxonomy" id="68229"/>
    <lineage>
        <taxon>Bacteria</taxon>
        <taxon>Bacillati</taxon>
        <taxon>Actinomycetota</taxon>
        <taxon>Actinomycetes</taxon>
        <taxon>Kitasatosporales</taxon>
        <taxon>Streptomycetaceae</taxon>
        <taxon>Streptomyces</taxon>
    </lineage>
</organism>
<reference evidence="4" key="1">
    <citation type="journal article" date="2019" name="Int. J. Syst. Evol. Microbiol.">
        <title>The Global Catalogue of Microorganisms (GCM) 10K type strain sequencing project: providing services to taxonomists for standard genome sequencing and annotation.</title>
        <authorList>
            <consortium name="The Broad Institute Genomics Platform"/>
            <consortium name="The Broad Institute Genome Sequencing Center for Infectious Disease"/>
            <person name="Wu L."/>
            <person name="Ma J."/>
        </authorList>
    </citation>
    <scope>NUCLEOTIDE SEQUENCE [LARGE SCALE GENOMIC DNA]</scope>
    <source>
        <strain evidence="4">JCM 4866</strain>
    </source>
</reference>
<feature type="transmembrane region" description="Helical" evidence="2">
    <location>
        <begin position="6"/>
        <end position="26"/>
    </location>
</feature>